<dbReference type="Gene3D" id="3.40.50.300">
    <property type="entry name" value="P-loop containing nucleotide triphosphate hydrolases"/>
    <property type="match status" value="1"/>
</dbReference>
<evidence type="ECO:0000313" key="2">
    <source>
        <dbReference type="Proteomes" id="UP000652430"/>
    </source>
</evidence>
<dbReference type="InterPro" id="IPR009744">
    <property type="entry name" value="VirC1"/>
</dbReference>
<dbReference type="InterPro" id="IPR027417">
    <property type="entry name" value="P-loop_NTPase"/>
</dbReference>
<comment type="caution">
    <text evidence="1">The sequence shown here is derived from an EMBL/GenBank/DDBJ whole genome shotgun (WGS) entry which is preliminary data.</text>
</comment>
<dbReference type="Proteomes" id="UP000652430">
    <property type="component" value="Unassembled WGS sequence"/>
</dbReference>
<protein>
    <submittedName>
        <fullName evidence="1">Chromosome partitioning protein ParA</fullName>
    </submittedName>
</protein>
<dbReference type="EMBL" id="BNAQ01000015">
    <property type="protein sequence ID" value="GHH26493.1"/>
    <property type="molecule type" value="Genomic_DNA"/>
</dbReference>
<sequence>MNAGCYMVATWPQRESSMPVISFVSPKGGVGKTTATLLLAGELAEAGGTVRLIDADPNLPLVDWGQLPGRPDAITVVGCRDENAIIDEIERGASEARFTLVDLEGAATATVTFAIAQSDLVIIPCKGSHLDATQAARAIKLVKQTARGTRTEIDYAILFSQIPPALRSNNQKDIAEQFNDAEIPVLPVMIYNREAYRAMFAAGGTLRTINDKGVGNMKAALENAEAYAAAVIARLRKARTVKEAA</sequence>
<keyword evidence="2" id="KW-1185">Reference proteome</keyword>
<dbReference type="InterPro" id="IPR050678">
    <property type="entry name" value="DNA_Partitioning_ATPase"/>
</dbReference>
<organism evidence="1 2">
    <name type="scientific">Sphingomonas glacialis</name>
    <dbReference type="NCBI Taxonomy" id="658225"/>
    <lineage>
        <taxon>Bacteria</taxon>
        <taxon>Pseudomonadati</taxon>
        <taxon>Pseudomonadota</taxon>
        <taxon>Alphaproteobacteria</taxon>
        <taxon>Sphingomonadales</taxon>
        <taxon>Sphingomonadaceae</taxon>
        <taxon>Sphingomonas</taxon>
    </lineage>
</organism>
<dbReference type="PIRSF" id="PIRSF009320">
    <property type="entry name" value="Nuc_binding_HP_1000"/>
    <property type="match status" value="1"/>
</dbReference>
<dbReference type="PANTHER" id="PTHR13696">
    <property type="entry name" value="P-LOOP CONTAINING NUCLEOSIDE TRIPHOSPHATE HYDROLASE"/>
    <property type="match status" value="1"/>
</dbReference>
<dbReference type="SUPFAM" id="SSF52540">
    <property type="entry name" value="P-loop containing nucleoside triphosphate hydrolases"/>
    <property type="match status" value="1"/>
</dbReference>
<dbReference type="CDD" id="cd02042">
    <property type="entry name" value="ParAB_family"/>
    <property type="match status" value="1"/>
</dbReference>
<accession>A0ABQ3LXA8</accession>
<reference evidence="2" key="1">
    <citation type="journal article" date="2019" name="Int. J. Syst. Evol. Microbiol.">
        <title>The Global Catalogue of Microorganisms (GCM) 10K type strain sequencing project: providing services to taxonomists for standard genome sequencing and annotation.</title>
        <authorList>
            <consortium name="The Broad Institute Genomics Platform"/>
            <consortium name="The Broad Institute Genome Sequencing Center for Infectious Disease"/>
            <person name="Wu L."/>
            <person name="Ma J."/>
        </authorList>
    </citation>
    <scope>NUCLEOTIDE SEQUENCE [LARGE SCALE GENOMIC DNA]</scope>
    <source>
        <strain evidence="2">CGMCC 1.8957</strain>
    </source>
</reference>
<dbReference type="PANTHER" id="PTHR13696:SF96">
    <property type="entry name" value="COBQ_COBB_MIND_PARA NUCLEOTIDE BINDING DOMAIN-CONTAINING PROTEIN"/>
    <property type="match status" value="1"/>
</dbReference>
<name>A0ABQ3LXA8_9SPHN</name>
<gene>
    <name evidence="1" type="ORF">GCM10008023_41170</name>
</gene>
<proteinExistence type="predicted"/>
<evidence type="ECO:0000313" key="1">
    <source>
        <dbReference type="EMBL" id="GHH26493.1"/>
    </source>
</evidence>
<dbReference type="Pfam" id="PF07015">
    <property type="entry name" value="VirC1"/>
    <property type="match status" value="1"/>
</dbReference>